<dbReference type="GO" id="GO:0006808">
    <property type="term" value="P:regulation of nitrogen utilization"/>
    <property type="evidence" value="ECO:0007669"/>
    <property type="project" value="TreeGrafter"/>
</dbReference>
<feature type="domain" description="Nitrogen regulatory protein areA GATA-like" evidence="2">
    <location>
        <begin position="29"/>
        <end position="56"/>
    </location>
</feature>
<evidence type="ECO:0000259" key="2">
    <source>
        <dbReference type="Pfam" id="PF08550"/>
    </source>
</evidence>
<dbReference type="PANTHER" id="PTHR28014:SF1">
    <property type="entry name" value="NEGATIVE REGULATOR OF RAS-CAMP PATHWAY"/>
    <property type="match status" value="1"/>
</dbReference>
<protein>
    <recommendedName>
        <fullName evidence="2">Nitrogen regulatory protein areA GATA-like domain-containing protein</fullName>
    </recommendedName>
</protein>
<dbReference type="InterPro" id="IPR053043">
    <property type="entry name" value="Ras-cAMP_regulatory"/>
</dbReference>
<organism evidence="3 4">
    <name type="scientific">Gymnopilus dilepis</name>
    <dbReference type="NCBI Taxonomy" id="231916"/>
    <lineage>
        <taxon>Eukaryota</taxon>
        <taxon>Fungi</taxon>
        <taxon>Dikarya</taxon>
        <taxon>Basidiomycota</taxon>
        <taxon>Agaricomycotina</taxon>
        <taxon>Agaricomycetes</taxon>
        <taxon>Agaricomycetidae</taxon>
        <taxon>Agaricales</taxon>
        <taxon>Agaricineae</taxon>
        <taxon>Hymenogastraceae</taxon>
        <taxon>Gymnopilus</taxon>
    </lineage>
</organism>
<dbReference type="Proteomes" id="UP000284706">
    <property type="component" value="Unassembled WGS sequence"/>
</dbReference>
<sequence>MVVQFPVPVLAVAADAVRDLEGRDALSGLWTLFTKCKESLQDGRRLENISWRLWYRELMLLEEERNLKLFNSSSLGPSAGDSCDSLADEKENEKDTIDREEEILDEKIAYRPPSPTTEEAPIPSSLPPAYAEDGVAADTLAHEEPSRLRA</sequence>
<feature type="non-terminal residue" evidence="3">
    <location>
        <position position="150"/>
    </location>
</feature>
<feature type="region of interest" description="Disordered" evidence="1">
    <location>
        <begin position="71"/>
        <end position="150"/>
    </location>
</feature>
<dbReference type="InParanoid" id="A0A409WSE3"/>
<dbReference type="GO" id="GO:0000122">
    <property type="term" value="P:negative regulation of transcription by RNA polymerase II"/>
    <property type="evidence" value="ECO:0007669"/>
    <property type="project" value="TreeGrafter"/>
</dbReference>
<dbReference type="STRING" id="231916.A0A409WSE3"/>
<evidence type="ECO:0000313" key="4">
    <source>
        <dbReference type="Proteomes" id="UP000284706"/>
    </source>
</evidence>
<name>A0A409WSE3_9AGAR</name>
<comment type="caution">
    <text evidence="3">The sequence shown here is derived from an EMBL/GenBank/DDBJ whole genome shotgun (WGS) entry which is preliminary data.</text>
</comment>
<dbReference type="PANTHER" id="PTHR28014">
    <property type="entry name" value="NEGATIVE REGULATOR OF RAS-CAMP PATHWAY"/>
    <property type="match status" value="1"/>
</dbReference>
<gene>
    <name evidence="3" type="ORF">CVT26_015551</name>
</gene>
<evidence type="ECO:0000313" key="3">
    <source>
        <dbReference type="EMBL" id="PPQ81396.1"/>
    </source>
</evidence>
<accession>A0A409WSE3</accession>
<dbReference type="OrthoDB" id="515401at2759"/>
<keyword evidence="4" id="KW-1185">Reference proteome</keyword>
<dbReference type="AlphaFoldDB" id="A0A409WSE3"/>
<dbReference type="GO" id="GO:0031930">
    <property type="term" value="P:mitochondria-nucleus signaling pathway"/>
    <property type="evidence" value="ECO:0007669"/>
    <property type="project" value="TreeGrafter"/>
</dbReference>
<dbReference type="InterPro" id="IPR013860">
    <property type="entry name" value="AreA_GATA"/>
</dbReference>
<reference evidence="3 4" key="1">
    <citation type="journal article" date="2018" name="Evol. Lett.">
        <title>Horizontal gene cluster transfer increased hallucinogenic mushroom diversity.</title>
        <authorList>
            <person name="Reynolds H.T."/>
            <person name="Vijayakumar V."/>
            <person name="Gluck-Thaler E."/>
            <person name="Korotkin H.B."/>
            <person name="Matheny P.B."/>
            <person name="Slot J.C."/>
        </authorList>
    </citation>
    <scope>NUCLEOTIDE SEQUENCE [LARGE SCALE GENOMIC DNA]</scope>
    <source>
        <strain evidence="3 4">SRW20</strain>
    </source>
</reference>
<feature type="compositionally biased region" description="Basic and acidic residues" evidence="1">
    <location>
        <begin position="140"/>
        <end position="150"/>
    </location>
</feature>
<dbReference type="EMBL" id="NHYE01004875">
    <property type="protein sequence ID" value="PPQ81396.1"/>
    <property type="molecule type" value="Genomic_DNA"/>
</dbReference>
<proteinExistence type="predicted"/>
<evidence type="ECO:0000256" key="1">
    <source>
        <dbReference type="SAM" id="MobiDB-lite"/>
    </source>
</evidence>
<feature type="compositionally biased region" description="Basic and acidic residues" evidence="1">
    <location>
        <begin position="87"/>
        <end position="97"/>
    </location>
</feature>
<dbReference type="GO" id="GO:0005737">
    <property type="term" value="C:cytoplasm"/>
    <property type="evidence" value="ECO:0007669"/>
    <property type="project" value="TreeGrafter"/>
</dbReference>
<dbReference type="Pfam" id="PF08550">
    <property type="entry name" value="GATA_AreA"/>
    <property type="match status" value="1"/>
</dbReference>